<evidence type="ECO:0000313" key="1">
    <source>
        <dbReference type="EMBL" id="PCD76629.1"/>
    </source>
</evidence>
<dbReference type="OrthoDB" id="7858368at2"/>
<protein>
    <submittedName>
        <fullName evidence="1">Uncharacterized protein</fullName>
    </submittedName>
</protein>
<organism evidence="1 2">
    <name type="scientific">Pseudothioclava arenosa</name>
    <dbReference type="NCBI Taxonomy" id="1795308"/>
    <lineage>
        <taxon>Bacteria</taxon>
        <taxon>Pseudomonadati</taxon>
        <taxon>Pseudomonadota</taxon>
        <taxon>Alphaproteobacteria</taxon>
        <taxon>Rhodobacterales</taxon>
        <taxon>Paracoccaceae</taxon>
        <taxon>Pseudothioclava</taxon>
    </lineage>
</organism>
<evidence type="ECO:0000313" key="2">
    <source>
        <dbReference type="Proteomes" id="UP000243507"/>
    </source>
</evidence>
<gene>
    <name evidence="1" type="ORF">CLN94_08520</name>
</gene>
<reference evidence="1 2" key="1">
    <citation type="submission" date="2017-09" db="EMBL/GenBank/DDBJ databases">
        <title>A multilocus sequence analysis scheme for characterization of bacteria in the genus Thioclava.</title>
        <authorList>
            <person name="Liu Y."/>
            <person name="Shao Z."/>
        </authorList>
    </citation>
    <scope>NUCLEOTIDE SEQUENCE [LARGE SCALE GENOMIC DNA]</scope>
    <source>
        <strain evidence="1 2">CAU 1312</strain>
    </source>
</reference>
<comment type="caution">
    <text evidence="1">The sequence shown here is derived from an EMBL/GenBank/DDBJ whole genome shotgun (WGS) entry which is preliminary data.</text>
</comment>
<dbReference type="Proteomes" id="UP000243507">
    <property type="component" value="Unassembled WGS sequence"/>
</dbReference>
<sequence>MNAKGPQDTASLNLLRELADELTIVGPRLAIYEYRAFCSELRSGKAFALDLRFGPRDTAPAKPLIAPECLADAWGLPETALPLGRISWTESPERLPATAIWLPDSSDSNLAAILLKFAAEHHRDPFLRPLFLCESFRALPILSRYGFSALQCQAPDLMLLTEALAPRFGLTQLRHAASGERLWPINIG</sequence>
<dbReference type="AlphaFoldDB" id="A0A2A4CR63"/>
<name>A0A2A4CR63_9RHOB</name>
<keyword evidence="2" id="KW-1185">Reference proteome</keyword>
<dbReference type="RefSeq" id="WP_096433175.1">
    <property type="nucleotide sequence ID" value="NZ_NTJD01000005.1"/>
</dbReference>
<accession>A0A2A4CR63</accession>
<dbReference type="EMBL" id="NTJD01000005">
    <property type="protein sequence ID" value="PCD76629.1"/>
    <property type="molecule type" value="Genomic_DNA"/>
</dbReference>
<proteinExistence type="predicted"/>